<keyword evidence="2" id="KW-1185">Reference proteome</keyword>
<comment type="caution">
    <text evidence="1">The sequence shown here is derived from an EMBL/GenBank/DDBJ whole genome shotgun (WGS) entry which is preliminary data.</text>
</comment>
<dbReference type="Proteomes" id="UP000824120">
    <property type="component" value="Chromosome 6"/>
</dbReference>
<reference evidence="1 2" key="1">
    <citation type="submission" date="2020-09" db="EMBL/GenBank/DDBJ databases">
        <title>De no assembly of potato wild relative species, Solanum commersonii.</title>
        <authorList>
            <person name="Cho K."/>
        </authorList>
    </citation>
    <scope>NUCLEOTIDE SEQUENCE [LARGE SCALE GENOMIC DNA]</scope>
    <source>
        <strain evidence="1">LZ3.2</strain>
        <tissue evidence="1">Leaf</tissue>
    </source>
</reference>
<protein>
    <submittedName>
        <fullName evidence="1">Uncharacterized protein</fullName>
    </submittedName>
</protein>
<evidence type="ECO:0000313" key="2">
    <source>
        <dbReference type="Proteomes" id="UP000824120"/>
    </source>
</evidence>
<sequence length="61" mass="7105">MNGSYFPGKSKHYLLLGMASLNPVSSFGDFDENKIMRLTEYYMNEFDSHKLQDLSRQLIIL</sequence>
<name>A0A9J5YJ09_SOLCO</name>
<proteinExistence type="predicted"/>
<dbReference type="AlphaFoldDB" id="A0A9J5YJ09"/>
<dbReference type="EMBL" id="JACXVP010000006">
    <property type="protein sequence ID" value="KAG5600313.1"/>
    <property type="molecule type" value="Genomic_DNA"/>
</dbReference>
<gene>
    <name evidence="1" type="ORF">H5410_031683</name>
</gene>
<accession>A0A9J5YJ09</accession>
<evidence type="ECO:0000313" key="1">
    <source>
        <dbReference type="EMBL" id="KAG5600313.1"/>
    </source>
</evidence>
<organism evidence="1 2">
    <name type="scientific">Solanum commersonii</name>
    <name type="common">Commerson's wild potato</name>
    <name type="synonym">Commerson's nightshade</name>
    <dbReference type="NCBI Taxonomy" id="4109"/>
    <lineage>
        <taxon>Eukaryota</taxon>
        <taxon>Viridiplantae</taxon>
        <taxon>Streptophyta</taxon>
        <taxon>Embryophyta</taxon>
        <taxon>Tracheophyta</taxon>
        <taxon>Spermatophyta</taxon>
        <taxon>Magnoliopsida</taxon>
        <taxon>eudicotyledons</taxon>
        <taxon>Gunneridae</taxon>
        <taxon>Pentapetalae</taxon>
        <taxon>asterids</taxon>
        <taxon>lamiids</taxon>
        <taxon>Solanales</taxon>
        <taxon>Solanaceae</taxon>
        <taxon>Solanoideae</taxon>
        <taxon>Solaneae</taxon>
        <taxon>Solanum</taxon>
    </lineage>
</organism>